<dbReference type="Pfam" id="PF07987">
    <property type="entry name" value="DUF1775"/>
    <property type="match status" value="1"/>
</dbReference>
<evidence type="ECO:0000313" key="5">
    <source>
        <dbReference type="EMBL" id="KAG8463825.1"/>
    </source>
</evidence>
<evidence type="ECO:0000256" key="1">
    <source>
        <dbReference type="SAM" id="Coils"/>
    </source>
</evidence>
<dbReference type="Proteomes" id="UP000751190">
    <property type="component" value="Unassembled WGS sequence"/>
</dbReference>
<dbReference type="EMBL" id="JAGTXO010000015">
    <property type="protein sequence ID" value="KAG8463825.1"/>
    <property type="molecule type" value="Genomic_DNA"/>
</dbReference>
<organism evidence="5 6">
    <name type="scientific">Diacronema lutheri</name>
    <name type="common">Unicellular marine alga</name>
    <name type="synonym">Monochrysis lutheri</name>
    <dbReference type="NCBI Taxonomy" id="2081491"/>
    <lineage>
        <taxon>Eukaryota</taxon>
        <taxon>Haptista</taxon>
        <taxon>Haptophyta</taxon>
        <taxon>Pavlovophyceae</taxon>
        <taxon>Pavlovales</taxon>
        <taxon>Pavlovaceae</taxon>
        <taxon>Diacronema</taxon>
    </lineage>
</organism>
<dbReference type="AlphaFoldDB" id="A0A8J5XQX4"/>
<feature type="transmembrane region" description="Helical" evidence="2">
    <location>
        <begin position="290"/>
        <end position="318"/>
    </location>
</feature>
<proteinExistence type="predicted"/>
<feature type="signal peptide" evidence="3">
    <location>
        <begin position="1"/>
        <end position="16"/>
    </location>
</feature>
<feature type="domain" description="YncI copper-binding" evidence="4">
    <location>
        <begin position="17"/>
        <end position="121"/>
    </location>
</feature>
<feature type="chain" id="PRO_5035164108" description="YncI copper-binding domain-containing protein" evidence="3">
    <location>
        <begin position="17"/>
        <end position="367"/>
    </location>
</feature>
<protein>
    <recommendedName>
        <fullName evidence="4">YncI copper-binding domain-containing protein</fullName>
    </recommendedName>
</protein>
<gene>
    <name evidence="5" type="ORF">KFE25_004098</name>
</gene>
<evidence type="ECO:0000256" key="3">
    <source>
        <dbReference type="SAM" id="SignalP"/>
    </source>
</evidence>
<comment type="caution">
    <text evidence="5">The sequence shown here is derived from an EMBL/GenBank/DDBJ whole genome shotgun (WGS) entry which is preliminary data.</text>
</comment>
<evidence type="ECO:0000313" key="6">
    <source>
        <dbReference type="Proteomes" id="UP000751190"/>
    </source>
</evidence>
<dbReference type="InterPro" id="IPR038507">
    <property type="entry name" value="YcnI-like_sf"/>
</dbReference>
<dbReference type="InterPro" id="IPR012533">
    <property type="entry name" value="YcnI-copper_dom"/>
</dbReference>
<accession>A0A8J5XQX4</accession>
<reference evidence="5" key="1">
    <citation type="submission" date="2021-05" db="EMBL/GenBank/DDBJ databases">
        <title>The genome of the haptophyte Pavlova lutheri (Diacronema luteri, Pavlovales) - a model for lipid biosynthesis in eukaryotic algae.</title>
        <authorList>
            <person name="Hulatt C.J."/>
            <person name="Posewitz M.C."/>
        </authorList>
    </citation>
    <scope>NUCLEOTIDE SEQUENCE</scope>
    <source>
        <strain evidence="5">NIVA-4/92</strain>
    </source>
</reference>
<evidence type="ECO:0000259" key="4">
    <source>
        <dbReference type="Pfam" id="PF07987"/>
    </source>
</evidence>
<keyword evidence="2" id="KW-0812">Transmembrane</keyword>
<keyword evidence="3" id="KW-0732">Signal</keyword>
<evidence type="ECO:0000256" key="2">
    <source>
        <dbReference type="SAM" id="Phobius"/>
    </source>
</evidence>
<feature type="coiled-coil region" evidence="1">
    <location>
        <begin position="239"/>
        <end position="266"/>
    </location>
</feature>
<keyword evidence="2" id="KW-0472">Membrane</keyword>
<name>A0A8J5XQX4_DIALT</name>
<keyword evidence="6" id="KW-1185">Reference proteome</keyword>
<dbReference type="Gene3D" id="2.60.40.2230">
    <property type="entry name" value="Uncharacterised protein YcnI-like PF07987, DUF1775"/>
    <property type="match status" value="1"/>
</dbReference>
<keyword evidence="1" id="KW-0175">Coiled coil</keyword>
<keyword evidence="2" id="KW-1133">Transmembrane helix</keyword>
<sequence length="367" mass="38943">MRPSAFLALLATGARAHVSLVPAGGHLANNRSALVVRIPHGVDGLTSSRFQINVPAGVRSVAPEDLRGWSSEIRMRALPLEEQYSSHGQPVTTGPETIIYTADTPDDTLPNPNLLDITISIYLGCVYNDPNVHTIWKGQHTLWWGVEVGHSLPNTIAVSQNTSWTGCGRTGNELWDPPTGKACPYLFFTSASTCIYPDDPAAVGMKWLGTIVPAPANPSAVATEQHVLEVVNEELLSYSETQRAQLKSLEARVDSSEKAIGKLDDDVDELQKGSAAPTDGTIDRAELNQLFALASASMAISTLLVGILVGACLLRVLAPGAYTRSLISVDAIEVDAFPARTATHPLPNDNGAGYPSKPASAPVVVVA</sequence>